<proteinExistence type="predicted"/>
<sequence length="86" mass="9722">MSSAARIKYENLQDELKAIEARTGLYLADESVDRENLSAEIAALWEVNWAPAEYWVEMHRQACSAAGMRAEEAGFDINELIGRVIY</sequence>
<dbReference type="EMBL" id="KU873925">
    <property type="protein sequence ID" value="AND74965.1"/>
    <property type="molecule type" value="Genomic_DNA"/>
</dbReference>
<protein>
    <submittedName>
        <fullName evidence="1">Uncharacterized protein</fullName>
    </submittedName>
</protein>
<accession>A0A1S5R3S5</accession>
<name>A0A1S5R3S5_9CAUD</name>
<gene>
    <name evidence="1" type="ORF">pf16_42</name>
</gene>
<evidence type="ECO:0000313" key="1">
    <source>
        <dbReference type="EMBL" id="AND74965.1"/>
    </source>
</evidence>
<keyword evidence="2" id="KW-1185">Reference proteome</keyword>
<reference evidence="1 2" key="1">
    <citation type="submission" date="2016-03" db="EMBL/GenBank/DDBJ databases">
        <title>Characterisation of pf16 and phiPMW: Two novel phages infecting Pseudomonas putida PpG1.</title>
        <authorList>
            <person name="Magill D.J."/>
            <person name="Krylov V.N."/>
            <person name="Shaburova O.V."/>
            <person name="Allen C.C.R."/>
            <person name="McGrath J.W."/>
            <person name="Quinn J.P."/>
            <person name="Kulakov L.A."/>
        </authorList>
    </citation>
    <scope>NUCLEOTIDE SEQUENCE [LARGE SCALE GENOMIC DNA]</scope>
</reference>
<organism evidence="1 2">
    <name type="scientific">Pseudomonas phage pf16</name>
    <dbReference type="NCBI Taxonomy" id="1815630"/>
    <lineage>
        <taxon>Viruses</taxon>
        <taxon>Duplodnaviria</taxon>
        <taxon>Heunggongvirae</taxon>
        <taxon>Uroviricota</taxon>
        <taxon>Caudoviricetes</taxon>
        <taxon>Chakrabartyvirus</taxon>
        <taxon>Chakrabartyvirus pf16</taxon>
    </lineage>
</organism>
<dbReference type="Proteomes" id="UP000225821">
    <property type="component" value="Segment"/>
</dbReference>
<evidence type="ECO:0000313" key="2">
    <source>
        <dbReference type="Proteomes" id="UP000225821"/>
    </source>
</evidence>